<evidence type="ECO:0000313" key="1">
    <source>
        <dbReference type="Proteomes" id="UP000046395"/>
    </source>
</evidence>
<dbReference type="WBParaSite" id="TMUE_2000008772.1">
    <property type="protein sequence ID" value="TMUE_2000008772.1"/>
    <property type="gene ID" value="WBGene00300398"/>
</dbReference>
<name>A0A5S6QPH2_TRIMR</name>
<keyword evidence="1" id="KW-1185">Reference proteome</keyword>
<proteinExistence type="predicted"/>
<sequence length="70" mass="7802">MAGATQEVYLPQKFCIGDENVGKEVGSVEARINNPRETNGKPLVFSPSAKKPVQHNGILKKKFLEHPYKH</sequence>
<evidence type="ECO:0000313" key="2">
    <source>
        <dbReference type="WBParaSite" id="TMUE_2000008772.1"/>
    </source>
</evidence>
<protein>
    <submittedName>
        <fullName evidence="2">Uncharacterized protein</fullName>
    </submittedName>
</protein>
<reference evidence="2" key="1">
    <citation type="submission" date="2019-12" db="UniProtKB">
        <authorList>
            <consortium name="WormBaseParasite"/>
        </authorList>
    </citation>
    <scope>IDENTIFICATION</scope>
</reference>
<dbReference type="AlphaFoldDB" id="A0A5S6QPH2"/>
<dbReference type="Proteomes" id="UP000046395">
    <property type="component" value="Unassembled WGS sequence"/>
</dbReference>
<organism evidence="1 2">
    <name type="scientific">Trichuris muris</name>
    <name type="common">Mouse whipworm</name>
    <dbReference type="NCBI Taxonomy" id="70415"/>
    <lineage>
        <taxon>Eukaryota</taxon>
        <taxon>Metazoa</taxon>
        <taxon>Ecdysozoa</taxon>
        <taxon>Nematoda</taxon>
        <taxon>Enoplea</taxon>
        <taxon>Dorylaimia</taxon>
        <taxon>Trichinellida</taxon>
        <taxon>Trichuridae</taxon>
        <taxon>Trichuris</taxon>
    </lineage>
</organism>
<accession>A0A5S6QPH2</accession>